<organism evidence="2 3">
    <name type="scientific">Beta vulgaris subsp. vulgaris</name>
    <name type="common">Beet</name>
    <dbReference type="NCBI Taxonomy" id="3555"/>
    <lineage>
        <taxon>Eukaryota</taxon>
        <taxon>Viridiplantae</taxon>
        <taxon>Streptophyta</taxon>
        <taxon>Embryophyta</taxon>
        <taxon>Tracheophyta</taxon>
        <taxon>Spermatophyta</taxon>
        <taxon>Magnoliopsida</taxon>
        <taxon>eudicotyledons</taxon>
        <taxon>Gunneridae</taxon>
        <taxon>Pentapetalae</taxon>
        <taxon>Caryophyllales</taxon>
        <taxon>Chenopodiaceae</taxon>
        <taxon>Betoideae</taxon>
        <taxon>Beta</taxon>
    </lineage>
</organism>
<gene>
    <name evidence="2" type="ORF">BVRB_023820</name>
</gene>
<feature type="region of interest" description="Disordered" evidence="1">
    <location>
        <begin position="227"/>
        <end position="247"/>
    </location>
</feature>
<reference evidence="2 3" key="1">
    <citation type="journal article" date="2014" name="Nature">
        <title>The genome of the recently domesticated crop plant sugar beet (Beta vulgaris).</title>
        <authorList>
            <person name="Dohm J.C."/>
            <person name="Minoche A.E."/>
            <person name="Holtgrawe D."/>
            <person name="Capella-Gutierrez S."/>
            <person name="Zakrzewski F."/>
            <person name="Tafer H."/>
            <person name="Rupp O."/>
            <person name="Sorensen T.R."/>
            <person name="Stracke R."/>
            <person name="Reinhardt R."/>
            <person name="Goesmann A."/>
            <person name="Kraft T."/>
            <person name="Schulz B."/>
            <person name="Stadler P.F."/>
            <person name="Schmidt T."/>
            <person name="Gabaldon T."/>
            <person name="Lehrach H."/>
            <person name="Weisshaar B."/>
            <person name="Himmelbauer H."/>
        </authorList>
    </citation>
    <scope>NUCLEOTIDE SEQUENCE [LARGE SCALE GENOMIC DNA]</scope>
    <source>
        <tissue evidence="2">Taproot</tissue>
    </source>
</reference>
<accession>A0A0J8B2W0</accession>
<dbReference type="Gramene" id="KMS94198">
    <property type="protein sequence ID" value="KMS94198"/>
    <property type="gene ID" value="BVRB_023820"/>
</dbReference>
<sequence>NQPSREGPSNGIIPDDTRSHHEHGESSNQPGQGGPDPFGLPRNNEEVRKLTLEAWYRSIFGDGLVFSNPDNHVDPMRYATSCSIWANIMSANLTNRKLIDFTGGKCLPRDPVAKKRALDALHIELSKKNRAVVVELKCDESGDHFFLVTGHGDAVLIAHGWQNNHTVRYERPMGRNRFFELMRMLMMSDDPKCRLRANEDLFHASPYGGTDKVRIESLTSGDIGDPIIHRDGVDRSVPGIHQDRDPRFDAQRPHWIHHRSYEEGGNQPGAVSDVRKEEHPIELCDFCKPRGRACCMRCLR</sequence>
<dbReference type="OrthoDB" id="10671190at2759"/>
<protein>
    <submittedName>
        <fullName evidence="2">Uncharacterized protein</fullName>
    </submittedName>
</protein>
<feature type="region of interest" description="Disordered" evidence="1">
    <location>
        <begin position="1"/>
        <end position="43"/>
    </location>
</feature>
<feature type="non-terminal residue" evidence="2">
    <location>
        <position position="300"/>
    </location>
</feature>
<name>A0A0J8B2W0_BETVV</name>
<feature type="non-terminal residue" evidence="2">
    <location>
        <position position="1"/>
    </location>
</feature>
<dbReference type="Proteomes" id="UP000035740">
    <property type="component" value="Unassembled WGS sequence"/>
</dbReference>
<dbReference type="AlphaFoldDB" id="A0A0J8B2W0"/>
<keyword evidence="3" id="KW-1185">Reference proteome</keyword>
<evidence type="ECO:0000256" key="1">
    <source>
        <dbReference type="SAM" id="MobiDB-lite"/>
    </source>
</evidence>
<dbReference type="EMBL" id="KQ095389">
    <property type="protein sequence ID" value="KMS94198.1"/>
    <property type="molecule type" value="Genomic_DNA"/>
</dbReference>
<evidence type="ECO:0000313" key="3">
    <source>
        <dbReference type="Proteomes" id="UP000035740"/>
    </source>
</evidence>
<feature type="compositionally biased region" description="Basic and acidic residues" evidence="1">
    <location>
        <begin position="15"/>
        <end position="25"/>
    </location>
</feature>
<proteinExistence type="predicted"/>
<evidence type="ECO:0000313" key="2">
    <source>
        <dbReference type="EMBL" id="KMS94198.1"/>
    </source>
</evidence>